<organism evidence="5 6">
    <name type="scientific">Subtercola vilae</name>
    <dbReference type="NCBI Taxonomy" id="2056433"/>
    <lineage>
        <taxon>Bacteria</taxon>
        <taxon>Bacillati</taxon>
        <taxon>Actinomycetota</taxon>
        <taxon>Actinomycetes</taxon>
        <taxon>Micrococcales</taxon>
        <taxon>Microbacteriaceae</taxon>
        <taxon>Subtercola</taxon>
    </lineage>
</organism>
<keyword evidence="2" id="KW-0418">Kinase</keyword>
<feature type="region of interest" description="Disordered" evidence="3">
    <location>
        <begin position="73"/>
        <end position="100"/>
    </location>
</feature>
<evidence type="ECO:0000256" key="2">
    <source>
        <dbReference type="ARBA" id="ARBA00022777"/>
    </source>
</evidence>
<protein>
    <submittedName>
        <fullName evidence="5">HipA domain-containing protein</fullName>
    </submittedName>
</protein>
<dbReference type="Proteomes" id="UP000306192">
    <property type="component" value="Unassembled WGS sequence"/>
</dbReference>
<dbReference type="Pfam" id="PF07804">
    <property type="entry name" value="HipA_C"/>
    <property type="match status" value="1"/>
</dbReference>
<gene>
    <name evidence="5" type="ORF">D4765_02660</name>
</gene>
<keyword evidence="6" id="KW-1185">Reference proteome</keyword>
<dbReference type="EMBL" id="QYRT01000004">
    <property type="protein sequence ID" value="TIH40048.1"/>
    <property type="molecule type" value="Genomic_DNA"/>
</dbReference>
<reference evidence="5 6" key="1">
    <citation type="journal article" date="2019" name="Microorganisms">
        <title>Systematic Affiliation and Genome Analysis of Subtercola vilae DB165(T) with Particular Emphasis on Cold Adaptation of an Isolate from a High-Altitude Cold Volcano Lake.</title>
        <authorList>
            <person name="Villalobos A.S."/>
            <person name="Wiese J."/>
            <person name="Imhoff J.F."/>
            <person name="Dorador C."/>
            <person name="Keller A."/>
            <person name="Hentschel U."/>
        </authorList>
    </citation>
    <scope>NUCLEOTIDE SEQUENCE [LARGE SCALE GENOMIC DNA]</scope>
    <source>
        <strain evidence="5 6">DB165</strain>
    </source>
</reference>
<evidence type="ECO:0000259" key="4">
    <source>
        <dbReference type="Pfam" id="PF07804"/>
    </source>
</evidence>
<dbReference type="GO" id="GO:0016301">
    <property type="term" value="F:kinase activity"/>
    <property type="evidence" value="ECO:0007669"/>
    <property type="project" value="UniProtKB-KW"/>
</dbReference>
<evidence type="ECO:0000256" key="1">
    <source>
        <dbReference type="ARBA" id="ARBA00022679"/>
    </source>
</evidence>
<dbReference type="Gene3D" id="1.10.1070.20">
    <property type="match status" value="1"/>
</dbReference>
<comment type="caution">
    <text evidence="5">The sequence shown here is derived from an EMBL/GenBank/DDBJ whole genome shotgun (WGS) entry which is preliminary data.</text>
</comment>
<sequence>MGATAWLRPLAGTVFAHPRGRTGAGAPKALPSATPIHISPRRWPIRRTRLGSSRSRSRCAYRRVCRICRAPARCGPRPSSAQRSGAGCPPPIELPAPTSRRRTSLPLLEARDGEQRSSVEIAELIEQFASLPTAQLAELWRRMVFSMLISTTDDHLRNHGFLPEDSSNSWNLAPAFDLNPNPEPGNKQLSTAVVDNDFDIDVESARAVAGLFRLSLAQAKTIEAEVRQSVARWAVEAARMQIRHSEIDLMAGRFEGA</sequence>
<evidence type="ECO:0000256" key="3">
    <source>
        <dbReference type="SAM" id="MobiDB-lite"/>
    </source>
</evidence>
<dbReference type="InterPro" id="IPR012893">
    <property type="entry name" value="HipA-like_C"/>
</dbReference>
<evidence type="ECO:0000313" key="6">
    <source>
        <dbReference type="Proteomes" id="UP000306192"/>
    </source>
</evidence>
<evidence type="ECO:0000313" key="5">
    <source>
        <dbReference type="EMBL" id="TIH40048.1"/>
    </source>
</evidence>
<dbReference type="AlphaFoldDB" id="A0A4T2CC75"/>
<feature type="domain" description="HipA-like C-terminal" evidence="4">
    <location>
        <begin position="116"/>
        <end position="231"/>
    </location>
</feature>
<proteinExistence type="predicted"/>
<accession>A0A4T2CC75</accession>
<keyword evidence="1" id="KW-0808">Transferase</keyword>
<name>A0A4T2CC75_9MICO</name>